<evidence type="ECO:0000313" key="2">
    <source>
        <dbReference type="EMBL" id="ADY53023.1"/>
    </source>
</evidence>
<dbReference type="Pfam" id="PF04402">
    <property type="entry name" value="SIMPL"/>
    <property type="match status" value="1"/>
</dbReference>
<keyword evidence="1" id="KW-1133">Transmembrane helix</keyword>
<dbReference type="Gene3D" id="3.30.70.2970">
    <property type="entry name" value="Protein of unknown function (DUF541), domain 2"/>
    <property type="match status" value="1"/>
</dbReference>
<keyword evidence="1" id="KW-0472">Membrane</keyword>
<dbReference type="STRING" id="762903.Pedsa_2478"/>
<organism evidence="2 3">
    <name type="scientific">Pseudopedobacter saltans (strain ATCC 51119 / DSM 12145 / JCM 21818 / CCUG 39354 / LMG 10337 / NBRC 100064 / NCIMB 13643)</name>
    <name type="common">Pedobacter saltans</name>
    <dbReference type="NCBI Taxonomy" id="762903"/>
    <lineage>
        <taxon>Bacteria</taxon>
        <taxon>Pseudomonadati</taxon>
        <taxon>Bacteroidota</taxon>
        <taxon>Sphingobacteriia</taxon>
        <taxon>Sphingobacteriales</taxon>
        <taxon>Sphingobacteriaceae</taxon>
        <taxon>Pseudopedobacter</taxon>
    </lineage>
</organism>
<dbReference type="PANTHER" id="PTHR34387">
    <property type="entry name" value="SLR1258 PROTEIN"/>
    <property type="match status" value="1"/>
</dbReference>
<dbReference type="AlphaFoldDB" id="F0SEV7"/>
<keyword evidence="3" id="KW-1185">Reference proteome</keyword>
<evidence type="ECO:0008006" key="4">
    <source>
        <dbReference type="Google" id="ProtNLM"/>
    </source>
</evidence>
<dbReference type="Proteomes" id="UP000000310">
    <property type="component" value="Chromosome"/>
</dbReference>
<name>F0SEV7_PSESL</name>
<proteinExistence type="predicted"/>
<dbReference type="EMBL" id="CP002545">
    <property type="protein sequence ID" value="ADY53023.1"/>
    <property type="molecule type" value="Genomic_DNA"/>
</dbReference>
<gene>
    <name evidence="2" type="ordered locus">Pedsa_2478</name>
</gene>
<reference evidence="3" key="2">
    <citation type="submission" date="2011-02" db="EMBL/GenBank/DDBJ databases">
        <title>The complete genome of Pedobacter saltans DSM 12145.</title>
        <authorList>
            <consortium name="US DOE Joint Genome Institute (JGI-PGF)"/>
            <person name="Lucas S."/>
            <person name="Copeland A."/>
            <person name="Lapidus A."/>
            <person name="Bruce D."/>
            <person name="Goodwin L."/>
            <person name="Pitluck S."/>
            <person name="Kyrpides N."/>
            <person name="Mavromatis K."/>
            <person name="Pagani I."/>
            <person name="Ivanova N."/>
            <person name="Ovchinnikova G."/>
            <person name="Lu M."/>
            <person name="Detter J.C."/>
            <person name="Han C."/>
            <person name="Land M."/>
            <person name="Hauser L."/>
            <person name="Markowitz V."/>
            <person name="Cheng J.-F."/>
            <person name="Hugenholtz P."/>
            <person name="Woyke T."/>
            <person name="Wu D."/>
            <person name="Tindall B."/>
            <person name="Pomrenke H.G."/>
            <person name="Brambilla E."/>
            <person name="Klenk H.-P."/>
            <person name="Eisen J.A."/>
        </authorList>
    </citation>
    <scope>NUCLEOTIDE SEQUENCE [LARGE SCALE GENOMIC DNA]</scope>
    <source>
        <strain evidence="3">ATCC 51119 / DSM 12145 / JCM 21818 / LMG 10337 / NBRC 100064 / NCIMB 13643</strain>
    </source>
</reference>
<sequence length="241" mass="27136">MRENRFLIPTIIFSCAILFSVLIFSGTWKKVKANDQTINVTGSAKKLIISDLAIIRGTLNAEAVTTKEAYQRLQFQKPLLLAYLAKQGFQEKDIDFKTTNSYPNYYYNNNGMQTGIRSYTINQMIEFQSKDVERMKKISIDIASLVEQGVEFAVNPPEYYYTKLSDIKIDIQAEAAKDAMIRGKRVAEATGKKLGSLRSARMGVLQITPENSNITSDYGVNDVSSIRKEITAVVNANFEIE</sequence>
<keyword evidence="1" id="KW-0812">Transmembrane</keyword>
<dbReference type="HOGENOM" id="CLU_077423_0_0_10"/>
<reference evidence="2 3" key="1">
    <citation type="journal article" date="2011" name="Stand. Genomic Sci.">
        <title>Complete genome sequence of the gliding, heparinolytic Pedobacter saltans type strain (113).</title>
        <authorList>
            <person name="Liolios K."/>
            <person name="Sikorski J."/>
            <person name="Lu M."/>
            <person name="Nolan M."/>
            <person name="Lapidus A."/>
            <person name="Lucas S."/>
            <person name="Hammon N."/>
            <person name="Deshpande S."/>
            <person name="Cheng J.F."/>
            <person name="Tapia R."/>
            <person name="Han C."/>
            <person name="Goodwin L."/>
            <person name="Pitluck S."/>
            <person name="Huntemann M."/>
            <person name="Ivanova N."/>
            <person name="Pagani I."/>
            <person name="Mavromatis K."/>
            <person name="Ovchinikova G."/>
            <person name="Pati A."/>
            <person name="Chen A."/>
            <person name="Palaniappan K."/>
            <person name="Land M."/>
            <person name="Hauser L."/>
            <person name="Brambilla E.M."/>
            <person name="Kotsyurbenko O."/>
            <person name="Rohde M."/>
            <person name="Tindall B.J."/>
            <person name="Abt B."/>
            <person name="Goker M."/>
            <person name="Detter J.C."/>
            <person name="Woyke T."/>
            <person name="Bristow J."/>
            <person name="Eisen J.A."/>
            <person name="Markowitz V."/>
            <person name="Hugenholtz P."/>
            <person name="Klenk H.P."/>
            <person name="Kyrpides N.C."/>
        </authorList>
    </citation>
    <scope>NUCLEOTIDE SEQUENCE [LARGE SCALE GENOMIC DNA]</scope>
    <source>
        <strain evidence="3">ATCC 51119 / DSM 12145 / JCM 21818 / LMG 10337 / NBRC 100064 / NCIMB 13643</strain>
    </source>
</reference>
<dbReference type="RefSeq" id="WP_013633508.1">
    <property type="nucleotide sequence ID" value="NC_015177.1"/>
</dbReference>
<dbReference type="PIRSF" id="PIRSF029033">
    <property type="entry name" value="UCP029033"/>
    <property type="match status" value="1"/>
</dbReference>
<dbReference type="InterPro" id="IPR016907">
    <property type="entry name" value="UCP029033"/>
</dbReference>
<protein>
    <recommendedName>
        <fullName evidence="4">SIMPL domain-containing protein</fullName>
    </recommendedName>
</protein>
<dbReference type="OrthoDB" id="9785289at2"/>
<dbReference type="eggNOG" id="COG2859">
    <property type="taxonomic scope" value="Bacteria"/>
</dbReference>
<evidence type="ECO:0000256" key="1">
    <source>
        <dbReference type="SAM" id="Phobius"/>
    </source>
</evidence>
<evidence type="ECO:0000313" key="3">
    <source>
        <dbReference type="Proteomes" id="UP000000310"/>
    </source>
</evidence>
<dbReference type="GO" id="GO:0006974">
    <property type="term" value="P:DNA damage response"/>
    <property type="evidence" value="ECO:0007669"/>
    <property type="project" value="TreeGrafter"/>
</dbReference>
<dbReference type="KEGG" id="psn:Pedsa_2478"/>
<dbReference type="InterPro" id="IPR007497">
    <property type="entry name" value="SIMPL/DUF541"/>
</dbReference>
<feature type="transmembrane region" description="Helical" evidence="1">
    <location>
        <begin position="6"/>
        <end position="24"/>
    </location>
</feature>
<dbReference type="InterPro" id="IPR052022">
    <property type="entry name" value="26kDa_periplasmic_antigen"/>
</dbReference>
<dbReference type="PANTHER" id="PTHR34387:SF2">
    <property type="entry name" value="SLR1258 PROTEIN"/>
    <property type="match status" value="1"/>
</dbReference>
<accession>F0SEV7</accession>